<organism evidence="1 2">
    <name type="scientific">Kribbella ginsengisoli</name>
    <dbReference type="NCBI Taxonomy" id="363865"/>
    <lineage>
        <taxon>Bacteria</taxon>
        <taxon>Bacillati</taxon>
        <taxon>Actinomycetota</taxon>
        <taxon>Actinomycetes</taxon>
        <taxon>Propionibacteriales</taxon>
        <taxon>Kribbellaceae</taxon>
        <taxon>Kribbella</taxon>
    </lineage>
</organism>
<evidence type="ECO:0000313" key="2">
    <source>
        <dbReference type="Proteomes" id="UP001501222"/>
    </source>
</evidence>
<keyword evidence="2" id="KW-1185">Reference proteome</keyword>
<gene>
    <name evidence="1" type="ORF">GCM10022235_81940</name>
</gene>
<sequence>MAVAGSGFAGFADEAFALDADDGVGDVDGAGLEVDLGPEDGEGFADADAGAEHEGDQVGEVGSDGCLVGCQVFAEEGDLFGLDGSGWFLGGVFDAFDFADRVDGDGAVADGELHQAGDDGSAGFGCWWAGVLLDLGDDGVDAGCGCFADAEFAEGGADVVLEGAEVGVQRGGGAGAVGDLLLELGDPKVDEVVDLVHRRELAALAGLGAILELLEQGALGGCRGFGVGRHVADLAVMVAEVGLRADADRLTLRVRSS</sequence>
<dbReference type="Proteomes" id="UP001501222">
    <property type="component" value="Unassembled WGS sequence"/>
</dbReference>
<comment type="caution">
    <text evidence="1">The sequence shown here is derived from an EMBL/GenBank/DDBJ whole genome shotgun (WGS) entry which is preliminary data.</text>
</comment>
<proteinExistence type="predicted"/>
<reference evidence="2" key="1">
    <citation type="journal article" date="2019" name="Int. J. Syst. Evol. Microbiol.">
        <title>The Global Catalogue of Microorganisms (GCM) 10K type strain sequencing project: providing services to taxonomists for standard genome sequencing and annotation.</title>
        <authorList>
            <consortium name="The Broad Institute Genomics Platform"/>
            <consortium name="The Broad Institute Genome Sequencing Center for Infectious Disease"/>
            <person name="Wu L."/>
            <person name="Ma J."/>
        </authorList>
    </citation>
    <scope>NUCLEOTIDE SEQUENCE [LARGE SCALE GENOMIC DNA]</scope>
    <source>
        <strain evidence="2">JCM 16928</strain>
    </source>
</reference>
<protein>
    <submittedName>
        <fullName evidence="1">Uncharacterized protein</fullName>
    </submittedName>
</protein>
<accession>A0ABP6Z4G0</accession>
<evidence type="ECO:0000313" key="1">
    <source>
        <dbReference type="EMBL" id="GAA3597819.1"/>
    </source>
</evidence>
<name>A0ABP6Z4G0_9ACTN</name>
<dbReference type="EMBL" id="BAABAA010000021">
    <property type="protein sequence ID" value="GAA3597819.1"/>
    <property type="molecule type" value="Genomic_DNA"/>
</dbReference>